<sequence length="172" mass="17557">YLQHTRPNHELFSAISATTAAEFTSLGRRYAILAANPLPALSLSSALRAAPQPTAISSTAISPPISYSSAATAPTAAAAATPMCDATIEVIQYYPTSVSTATATIIPCRSRFKSKVGPTSASNELPTPSSSPAAAATTPATEPGKLFTASATKLSLCSTATRALFSSDCDET</sequence>
<evidence type="ECO:0000313" key="2">
    <source>
        <dbReference type="EMBL" id="OAQ34779.1"/>
    </source>
</evidence>
<dbReference type="Proteomes" id="UP000078512">
    <property type="component" value="Unassembled WGS sequence"/>
</dbReference>
<dbReference type="EMBL" id="KV442016">
    <property type="protein sequence ID" value="OAQ34779.1"/>
    <property type="molecule type" value="Genomic_DNA"/>
</dbReference>
<organism evidence="2 3">
    <name type="scientific">Linnemannia elongata AG-77</name>
    <dbReference type="NCBI Taxonomy" id="1314771"/>
    <lineage>
        <taxon>Eukaryota</taxon>
        <taxon>Fungi</taxon>
        <taxon>Fungi incertae sedis</taxon>
        <taxon>Mucoromycota</taxon>
        <taxon>Mortierellomycotina</taxon>
        <taxon>Mortierellomycetes</taxon>
        <taxon>Mortierellales</taxon>
        <taxon>Mortierellaceae</taxon>
        <taxon>Linnemannia</taxon>
    </lineage>
</organism>
<evidence type="ECO:0000313" key="3">
    <source>
        <dbReference type="Proteomes" id="UP000078512"/>
    </source>
</evidence>
<dbReference type="AlphaFoldDB" id="A0A197KEG4"/>
<protein>
    <submittedName>
        <fullName evidence="2">Uncharacterized protein</fullName>
    </submittedName>
</protein>
<feature type="compositionally biased region" description="Low complexity" evidence="1">
    <location>
        <begin position="126"/>
        <end position="141"/>
    </location>
</feature>
<reference evidence="2 3" key="1">
    <citation type="submission" date="2016-05" db="EMBL/GenBank/DDBJ databases">
        <title>Genome sequencing reveals origins of a unique bacterial endosymbiosis in the earliest lineages of terrestrial Fungi.</title>
        <authorList>
            <consortium name="DOE Joint Genome Institute"/>
            <person name="Uehling J."/>
            <person name="Gryganskyi A."/>
            <person name="Hameed K."/>
            <person name="Tschaplinski T."/>
            <person name="Misztal P."/>
            <person name="Wu S."/>
            <person name="Desiro A."/>
            <person name="Vande Pol N."/>
            <person name="Du Z.-Y."/>
            <person name="Zienkiewicz A."/>
            <person name="Zienkiewicz K."/>
            <person name="Morin E."/>
            <person name="Tisserant E."/>
            <person name="Splivallo R."/>
            <person name="Hainaut M."/>
            <person name="Henrissat B."/>
            <person name="Ohm R."/>
            <person name="Kuo A."/>
            <person name="Yan J."/>
            <person name="Lipzen A."/>
            <person name="Nolan M."/>
            <person name="Labutti K."/>
            <person name="Barry K."/>
            <person name="Goldstein A."/>
            <person name="Labbe J."/>
            <person name="Schadt C."/>
            <person name="Tuskan G."/>
            <person name="Grigoriev I."/>
            <person name="Martin F."/>
            <person name="Vilgalys R."/>
            <person name="Bonito G."/>
        </authorList>
    </citation>
    <scope>NUCLEOTIDE SEQUENCE [LARGE SCALE GENOMIC DNA]</scope>
    <source>
        <strain evidence="2 3">AG-77</strain>
    </source>
</reference>
<feature type="non-terminal residue" evidence="2">
    <location>
        <position position="1"/>
    </location>
</feature>
<gene>
    <name evidence="2" type="ORF">K457DRAFT_899756</name>
</gene>
<keyword evidence="3" id="KW-1185">Reference proteome</keyword>
<evidence type="ECO:0000256" key="1">
    <source>
        <dbReference type="SAM" id="MobiDB-lite"/>
    </source>
</evidence>
<proteinExistence type="predicted"/>
<feature type="region of interest" description="Disordered" evidence="1">
    <location>
        <begin position="117"/>
        <end position="141"/>
    </location>
</feature>
<name>A0A197KEG4_9FUNG</name>
<accession>A0A197KEG4</accession>